<name>A0ABR1WNS2_9PEZI</name>
<dbReference type="Proteomes" id="UP001433268">
    <property type="component" value="Unassembled WGS sequence"/>
</dbReference>
<keyword evidence="3" id="KW-1185">Reference proteome</keyword>
<accession>A0ABR1WNS2</accession>
<dbReference type="EMBL" id="JAQQWN010000005">
    <property type="protein sequence ID" value="KAK8085154.1"/>
    <property type="molecule type" value="Genomic_DNA"/>
</dbReference>
<keyword evidence="1" id="KW-0812">Transmembrane</keyword>
<organism evidence="2 3">
    <name type="scientific">Apiospora hydei</name>
    <dbReference type="NCBI Taxonomy" id="1337664"/>
    <lineage>
        <taxon>Eukaryota</taxon>
        <taxon>Fungi</taxon>
        <taxon>Dikarya</taxon>
        <taxon>Ascomycota</taxon>
        <taxon>Pezizomycotina</taxon>
        <taxon>Sordariomycetes</taxon>
        <taxon>Xylariomycetidae</taxon>
        <taxon>Amphisphaeriales</taxon>
        <taxon>Apiosporaceae</taxon>
        <taxon>Apiospora</taxon>
    </lineage>
</organism>
<evidence type="ECO:0000256" key="1">
    <source>
        <dbReference type="SAM" id="Phobius"/>
    </source>
</evidence>
<keyword evidence="1" id="KW-0472">Membrane</keyword>
<comment type="caution">
    <text evidence="2">The sequence shown here is derived from an EMBL/GenBank/DDBJ whole genome shotgun (WGS) entry which is preliminary data.</text>
</comment>
<evidence type="ECO:0000313" key="3">
    <source>
        <dbReference type="Proteomes" id="UP001433268"/>
    </source>
</evidence>
<proteinExistence type="predicted"/>
<dbReference type="GeneID" id="92043800"/>
<gene>
    <name evidence="2" type="ORF">PG997_006425</name>
</gene>
<feature type="transmembrane region" description="Helical" evidence="1">
    <location>
        <begin position="124"/>
        <end position="147"/>
    </location>
</feature>
<dbReference type="RefSeq" id="XP_066669663.1">
    <property type="nucleotide sequence ID" value="XM_066810740.1"/>
</dbReference>
<evidence type="ECO:0000313" key="2">
    <source>
        <dbReference type="EMBL" id="KAK8085154.1"/>
    </source>
</evidence>
<protein>
    <submittedName>
        <fullName evidence="2">Uncharacterized protein</fullName>
    </submittedName>
</protein>
<reference evidence="2 3" key="1">
    <citation type="submission" date="2023-01" db="EMBL/GenBank/DDBJ databases">
        <title>Analysis of 21 Apiospora genomes using comparative genomics revels a genus with tremendous synthesis potential of carbohydrate active enzymes and secondary metabolites.</title>
        <authorList>
            <person name="Sorensen T."/>
        </authorList>
    </citation>
    <scope>NUCLEOTIDE SEQUENCE [LARGE SCALE GENOMIC DNA]</scope>
    <source>
        <strain evidence="2 3">CBS 114990</strain>
    </source>
</reference>
<sequence>MGLFTSFCTRSRATLYTLTYRAVQLETCLLRRIPGLKADTTFRIFSPEALLLPESETVHTLAVLLFTSLVFMSLVDMILADSLLQLLWSSIRMWVFAAAGNSTFTQAERQYQEVLRSGLSWRTGVQVALLFGLTTLKCILFLVLDVLGTKSGMDAVMCSMGSI</sequence>
<feature type="transmembrane region" description="Helical" evidence="1">
    <location>
        <begin position="58"/>
        <end position="79"/>
    </location>
</feature>
<keyword evidence="1" id="KW-1133">Transmembrane helix</keyword>